<dbReference type="EMBL" id="CBXG010000038">
    <property type="protein sequence ID" value="CDM05684.1"/>
    <property type="molecule type" value="Genomic_DNA"/>
</dbReference>
<organism evidence="3 4">
    <name type="scientific">Bacteroides xylanisolvens SD CC 1b</name>
    <dbReference type="NCBI Taxonomy" id="702447"/>
    <lineage>
        <taxon>Bacteria</taxon>
        <taxon>Pseudomonadati</taxon>
        <taxon>Bacteroidota</taxon>
        <taxon>Bacteroidia</taxon>
        <taxon>Bacteroidales</taxon>
        <taxon>Bacteroidaceae</taxon>
        <taxon>Bacteroides</taxon>
    </lineage>
</organism>
<keyword evidence="1" id="KW-0238">DNA-binding</keyword>
<accession>W6P7Q9</accession>
<evidence type="ECO:0000259" key="2">
    <source>
        <dbReference type="Pfam" id="PF18291"/>
    </source>
</evidence>
<evidence type="ECO:0000313" key="3">
    <source>
        <dbReference type="EMBL" id="CDM05684.1"/>
    </source>
</evidence>
<dbReference type="Gene3D" id="4.10.520.10">
    <property type="entry name" value="IHF-like DNA-binding proteins"/>
    <property type="match status" value="1"/>
</dbReference>
<feature type="domain" description="HU" evidence="2">
    <location>
        <begin position="35"/>
        <end position="154"/>
    </location>
</feature>
<dbReference type="SUPFAM" id="SSF47729">
    <property type="entry name" value="IHF-like DNA-binding proteins"/>
    <property type="match status" value="1"/>
</dbReference>
<name>W6P7Q9_9BACE</name>
<evidence type="ECO:0000256" key="1">
    <source>
        <dbReference type="ARBA" id="ARBA00023125"/>
    </source>
</evidence>
<dbReference type="InterPro" id="IPR010992">
    <property type="entry name" value="IHF-like_DNA-bd_dom_sf"/>
</dbReference>
<dbReference type="AlphaFoldDB" id="W6P7Q9"/>
<reference evidence="3 4" key="1">
    <citation type="submission" date="2013-12" db="EMBL/GenBank/DDBJ databases">
        <title>Improved hybrid genome assemblies of Bacteroides xylanisolvens SD CC 1b and Bacteroides xylanisolvens SD CC 2a using Illumina and 454 Sequencing.</title>
        <authorList>
            <person name="Ramaraj T."/>
            <person name="Sundararajan A."/>
            <person name="Mudge J."/>
            <person name="Schilkey F.D."/>
            <person name="Delvecchio V."/>
            <person name="Donlon M."/>
            <person name="Ziemer C."/>
        </authorList>
    </citation>
    <scope>NUCLEOTIDE SEQUENCE [LARGE SCALE GENOMIC DNA]</scope>
</reference>
<dbReference type="NCBIfam" id="TIGR01201">
    <property type="entry name" value="HU_rel"/>
    <property type="match status" value="1"/>
</dbReference>
<sequence length="236" mass="26847">MIIQVAIVGYLAAKQSLKCLLKGVLATLTHNRKDMYAKYDFRKKPSSKEDEDEQPLYPRIVSNGTIDFQQIVKEIAQASSFTPADIEGVQLAIENKISEYLVSGHHVQLGNLGYFSAKLKARPVMDAKEIHAQSIYFDNVNFRPSSSFRKKVRGFVEKAKSGFAHSAEVPVEERRRRLEKFLDERPMIRRKEYTQLTGLLKNKALNELNGWVKEGVLDTIGSGSHKIYVRVNTMKD</sequence>
<dbReference type="Pfam" id="PF18291">
    <property type="entry name" value="HU-HIG"/>
    <property type="match status" value="1"/>
</dbReference>
<gene>
    <name evidence="3" type="ORF">BN890_32770</name>
</gene>
<proteinExistence type="predicted"/>
<dbReference type="InterPro" id="IPR005902">
    <property type="entry name" value="HU_DNA-bd_put"/>
</dbReference>
<evidence type="ECO:0000313" key="4">
    <source>
        <dbReference type="Proteomes" id="UP000019380"/>
    </source>
</evidence>
<comment type="caution">
    <text evidence="3">The sequence shown here is derived from an EMBL/GenBank/DDBJ whole genome shotgun (WGS) entry which is preliminary data.</text>
</comment>
<protein>
    <recommendedName>
        <fullName evidence="2">HU domain-containing protein</fullName>
    </recommendedName>
</protein>
<dbReference type="GO" id="GO:0003677">
    <property type="term" value="F:DNA binding"/>
    <property type="evidence" value="ECO:0007669"/>
    <property type="project" value="UniProtKB-KW"/>
</dbReference>
<dbReference type="InterPro" id="IPR041607">
    <property type="entry name" value="HU-HIG"/>
</dbReference>
<dbReference type="Proteomes" id="UP000019380">
    <property type="component" value="Unassembled WGS sequence"/>
</dbReference>